<comment type="caution">
    <text evidence="9">The sequence shown here is derived from an EMBL/GenBank/DDBJ whole genome shotgun (WGS) entry which is preliminary data.</text>
</comment>
<dbReference type="SUPFAM" id="SSF88946">
    <property type="entry name" value="Sigma2 domain of RNA polymerase sigma factors"/>
    <property type="match status" value="1"/>
</dbReference>
<evidence type="ECO:0000259" key="7">
    <source>
        <dbReference type="Pfam" id="PF04542"/>
    </source>
</evidence>
<keyword evidence="5" id="KW-0804">Transcription</keyword>
<dbReference type="InterPro" id="IPR013325">
    <property type="entry name" value="RNA_pol_sigma_r2"/>
</dbReference>
<dbReference type="Gene3D" id="1.10.10.10">
    <property type="entry name" value="Winged helix-like DNA-binding domain superfamily/Winged helix DNA-binding domain"/>
    <property type="match status" value="1"/>
</dbReference>
<evidence type="ECO:0000313" key="9">
    <source>
        <dbReference type="EMBL" id="KNA90157.1"/>
    </source>
</evidence>
<dbReference type="InterPro" id="IPR039425">
    <property type="entry name" value="RNA_pol_sigma-70-like"/>
</dbReference>
<comment type="similarity">
    <text evidence="1">Belongs to the sigma-70 factor family. ECF subfamily.</text>
</comment>
<dbReference type="InterPro" id="IPR036388">
    <property type="entry name" value="WH-like_DNA-bd_sf"/>
</dbReference>
<protein>
    <submittedName>
        <fullName evidence="9">RNA polymerase sigma factor</fullName>
    </submittedName>
</protein>
<accession>A0ABR5I923</accession>
<keyword evidence="10" id="KW-1185">Reference proteome</keyword>
<dbReference type="Pfam" id="PF08281">
    <property type="entry name" value="Sigma70_r4_2"/>
    <property type="match status" value="1"/>
</dbReference>
<dbReference type="Pfam" id="PF04542">
    <property type="entry name" value="Sigma70_r2"/>
    <property type="match status" value="1"/>
</dbReference>
<dbReference type="InterPro" id="IPR007627">
    <property type="entry name" value="RNA_pol_sigma70_r2"/>
</dbReference>
<proteinExistence type="inferred from homology"/>
<dbReference type="InterPro" id="IPR013249">
    <property type="entry name" value="RNA_pol_sigma70_r4_t2"/>
</dbReference>
<dbReference type="SUPFAM" id="SSF88659">
    <property type="entry name" value="Sigma3 and sigma4 domains of RNA polymerase sigma factors"/>
    <property type="match status" value="1"/>
</dbReference>
<feature type="coiled-coil region" evidence="6">
    <location>
        <begin position="113"/>
        <end position="140"/>
    </location>
</feature>
<evidence type="ECO:0000313" key="10">
    <source>
        <dbReference type="Proteomes" id="UP000037247"/>
    </source>
</evidence>
<keyword evidence="2" id="KW-0805">Transcription regulation</keyword>
<dbReference type="NCBIfam" id="TIGR02937">
    <property type="entry name" value="sigma70-ECF"/>
    <property type="match status" value="1"/>
</dbReference>
<evidence type="ECO:0000259" key="8">
    <source>
        <dbReference type="Pfam" id="PF08281"/>
    </source>
</evidence>
<dbReference type="EMBL" id="LDTZ01000020">
    <property type="protein sequence ID" value="KNA90157.1"/>
    <property type="molecule type" value="Genomic_DNA"/>
</dbReference>
<evidence type="ECO:0000256" key="5">
    <source>
        <dbReference type="ARBA" id="ARBA00023163"/>
    </source>
</evidence>
<dbReference type="PANTHER" id="PTHR43133:SF51">
    <property type="entry name" value="RNA POLYMERASE SIGMA FACTOR"/>
    <property type="match status" value="1"/>
</dbReference>
<gene>
    <name evidence="9" type="ORF">ABW18_17350</name>
</gene>
<organism evidence="9 10">
    <name type="scientific">Gordonia jacobaea</name>
    <dbReference type="NCBI Taxonomy" id="122202"/>
    <lineage>
        <taxon>Bacteria</taxon>
        <taxon>Bacillati</taxon>
        <taxon>Actinomycetota</taxon>
        <taxon>Actinomycetes</taxon>
        <taxon>Mycobacteriales</taxon>
        <taxon>Gordoniaceae</taxon>
        <taxon>Gordonia</taxon>
    </lineage>
</organism>
<feature type="domain" description="RNA polymerase sigma factor 70 region 4 type 2" evidence="8">
    <location>
        <begin position="121"/>
        <end position="173"/>
    </location>
</feature>
<keyword evidence="6" id="KW-0175">Coiled coil</keyword>
<dbReference type="Proteomes" id="UP000037247">
    <property type="component" value="Unassembled WGS sequence"/>
</dbReference>
<dbReference type="InterPro" id="IPR014284">
    <property type="entry name" value="RNA_pol_sigma-70_dom"/>
</dbReference>
<keyword evidence="3" id="KW-0731">Sigma factor</keyword>
<dbReference type="Gene3D" id="1.10.1740.10">
    <property type="match status" value="1"/>
</dbReference>
<keyword evidence="4" id="KW-0238">DNA-binding</keyword>
<evidence type="ECO:0000256" key="3">
    <source>
        <dbReference type="ARBA" id="ARBA00023082"/>
    </source>
</evidence>
<evidence type="ECO:0000256" key="4">
    <source>
        <dbReference type="ARBA" id="ARBA00023125"/>
    </source>
</evidence>
<dbReference type="InterPro" id="IPR013324">
    <property type="entry name" value="RNA_pol_sigma_r3/r4-like"/>
</dbReference>
<evidence type="ECO:0000256" key="1">
    <source>
        <dbReference type="ARBA" id="ARBA00010641"/>
    </source>
</evidence>
<dbReference type="CDD" id="cd06171">
    <property type="entry name" value="Sigma70_r4"/>
    <property type="match status" value="1"/>
</dbReference>
<evidence type="ECO:0000256" key="2">
    <source>
        <dbReference type="ARBA" id="ARBA00023015"/>
    </source>
</evidence>
<sequence>MDEAVLVMQARDGDQRAFADLVNGHRNQIWAVCLQICGNQHDAEDALQATLLAAWRNLDKFRGEARFSTWMHRIAANNALALIRKRKANTTLTDFSDPEAPVTLDADDSAPRFDEQIALRDQLREALQQLSDDIREAVVLREFGDFSYADIAEHQGVGVQTVKSRLNRGRTQLAQYLRAHTTVES</sequence>
<dbReference type="PANTHER" id="PTHR43133">
    <property type="entry name" value="RNA POLYMERASE ECF-TYPE SIGMA FACTO"/>
    <property type="match status" value="1"/>
</dbReference>
<reference evidence="9 10" key="1">
    <citation type="submission" date="2015-05" db="EMBL/GenBank/DDBJ databases">
        <title>Draft genome sequence of the bacterium Gordonia jacobaea a new member of the Gordonia genus.</title>
        <authorList>
            <person name="Jimenez-Galisteo G."/>
            <person name="Dominguez A."/>
            <person name="Munoz E."/>
            <person name="Vinas M."/>
        </authorList>
    </citation>
    <scope>NUCLEOTIDE SEQUENCE [LARGE SCALE GENOMIC DNA]</scope>
    <source>
        <strain evidence="10">mv1</strain>
    </source>
</reference>
<name>A0ABR5I923_9ACTN</name>
<feature type="domain" description="RNA polymerase sigma-70 region 2" evidence="7">
    <location>
        <begin position="21"/>
        <end position="87"/>
    </location>
</feature>
<evidence type="ECO:0000256" key="6">
    <source>
        <dbReference type="SAM" id="Coils"/>
    </source>
</evidence>
<dbReference type="RefSeq" id="WP_049700224.1">
    <property type="nucleotide sequence ID" value="NZ_LDTZ01000020.1"/>
</dbReference>